<evidence type="ECO:0000313" key="3">
    <source>
        <dbReference type="Proteomes" id="UP001596500"/>
    </source>
</evidence>
<keyword evidence="3" id="KW-1185">Reference proteome</keyword>
<evidence type="ECO:0000313" key="2">
    <source>
        <dbReference type="EMBL" id="MFC7442446.1"/>
    </source>
</evidence>
<dbReference type="RefSeq" id="WP_379866330.1">
    <property type="nucleotide sequence ID" value="NZ_JBHTBW010000049.1"/>
</dbReference>
<accession>A0ABW2RNS9</accession>
<dbReference type="EMBL" id="JBHTBW010000049">
    <property type="protein sequence ID" value="MFC7442446.1"/>
    <property type="molecule type" value="Genomic_DNA"/>
</dbReference>
<dbReference type="InterPro" id="IPR049468">
    <property type="entry name" value="Restrct_endonuc-II-like_dom"/>
</dbReference>
<dbReference type="Proteomes" id="UP001596500">
    <property type="component" value="Unassembled WGS sequence"/>
</dbReference>
<evidence type="ECO:0000259" key="1">
    <source>
        <dbReference type="Pfam" id="PF18741"/>
    </source>
</evidence>
<sequence length="115" mass="14079">MGRFPWVDVQLLKCESPIERRLYNRLWVEGFRMRTQEPCGRYRIDIAIPKYMIAIECDGEEWHSSPDQKEKDRRKDRFLRQNGWTVVRFKGKRIVNRLESCVERVHKEIAKKKQW</sequence>
<reference evidence="3" key="1">
    <citation type="journal article" date="2019" name="Int. J. Syst. Evol. Microbiol.">
        <title>The Global Catalogue of Microorganisms (GCM) 10K type strain sequencing project: providing services to taxonomists for standard genome sequencing and annotation.</title>
        <authorList>
            <consortium name="The Broad Institute Genomics Platform"/>
            <consortium name="The Broad Institute Genome Sequencing Center for Infectious Disease"/>
            <person name="Wu L."/>
            <person name="Ma J."/>
        </authorList>
    </citation>
    <scope>NUCLEOTIDE SEQUENCE [LARGE SCALE GENOMIC DNA]</scope>
    <source>
        <strain evidence="3">CGMCC 1.12942</strain>
    </source>
</reference>
<protein>
    <submittedName>
        <fullName evidence="2">Endonuclease domain-containing protein</fullName>
    </submittedName>
</protein>
<keyword evidence="2" id="KW-0378">Hydrolase</keyword>
<feature type="domain" description="Restriction endonuclease type II-like" evidence="1">
    <location>
        <begin position="19"/>
        <end position="109"/>
    </location>
</feature>
<keyword evidence="2" id="KW-0540">Nuclease</keyword>
<gene>
    <name evidence="2" type="ORF">ACFQNG_15260</name>
</gene>
<dbReference type="InterPro" id="IPR047216">
    <property type="entry name" value="Endonuclease_DUF559_bact"/>
</dbReference>
<name>A0ABW2RNS9_9BACL</name>
<organism evidence="2 3">
    <name type="scientific">Laceyella putida</name>
    <dbReference type="NCBI Taxonomy" id="110101"/>
    <lineage>
        <taxon>Bacteria</taxon>
        <taxon>Bacillati</taxon>
        <taxon>Bacillota</taxon>
        <taxon>Bacilli</taxon>
        <taxon>Bacillales</taxon>
        <taxon>Thermoactinomycetaceae</taxon>
        <taxon>Laceyella</taxon>
    </lineage>
</organism>
<proteinExistence type="predicted"/>
<dbReference type="SUPFAM" id="SSF52980">
    <property type="entry name" value="Restriction endonuclease-like"/>
    <property type="match status" value="1"/>
</dbReference>
<dbReference type="Gene3D" id="3.40.960.10">
    <property type="entry name" value="VSR Endonuclease"/>
    <property type="match status" value="1"/>
</dbReference>
<comment type="caution">
    <text evidence="2">The sequence shown here is derived from an EMBL/GenBank/DDBJ whole genome shotgun (WGS) entry which is preliminary data.</text>
</comment>
<dbReference type="Pfam" id="PF18741">
    <property type="entry name" value="MTES_1575"/>
    <property type="match status" value="1"/>
</dbReference>
<dbReference type="PANTHER" id="PTHR38590:SF1">
    <property type="entry name" value="BLL0828 PROTEIN"/>
    <property type="match status" value="1"/>
</dbReference>
<dbReference type="InterPro" id="IPR011335">
    <property type="entry name" value="Restrct_endonuc-II-like"/>
</dbReference>
<dbReference type="GO" id="GO:0004519">
    <property type="term" value="F:endonuclease activity"/>
    <property type="evidence" value="ECO:0007669"/>
    <property type="project" value="UniProtKB-KW"/>
</dbReference>
<keyword evidence="2" id="KW-0255">Endonuclease</keyword>
<dbReference type="PANTHER" id="PTHR38590">
    <property type="entry name" value="BLL0828 PROTEIN"/>
    <property type="match status" value="1"/>
</dbReference>